<evidence type="ECO:0000313" key="3">
    <source>
        <dbReference type="Proteomes" id="UP001432146"/>
    </source>
</evidence>
<gene>
    <name evidence="2" type="ORF">QLX08_000338</name>
</gene>
<keyword evidence="3" id="KW-1185">Reference proteome</keyword>
<comment type="caution">
    <text evidence="2">The sequence shown here is derived from an EMBL/GenBank/DDBJ whole genome shotgun (WGS) entry which is preliminary data.</text>
</comment>
<protein>
    <submittedName>
        <fullName evidence="2">Uncharacterized protein</fullName>
    </submittedName>
</protein>
<dbReference type="AlphaFoldDB" id="A0AAW1AK98"/>
<sequence>MLNVAEERNGTGPKSRGSKNMETRMASFRDSSNSSMSNCKVVGHEPAWYGRSWIMIVPRTTSRILDPTGVAAKKLEQRLGA</sequence>
<evidence type="ECO:0000256" key="1">
    <source>
        <dbReference type="SAM" id="MobiDB-lite"/>
    </source>
</evidence>
<feature type="region of interest" description="Disordered" evidence="1">
    <location>
        <begin position="1"/>
        <end position="39"/>
    </location>
</feature>
<organism evidence="2 3">
    <name type="scientific">Tetragonisca angustula</name>
    <dbReference type="NCBI Taxonomy" id="166442"/>
    <lineage>
        <taxon>Eukaryota</taxon>
        <taxon>Metazoa</taxon>
        <taxon>Ecdysozoa</taxon>
        <taxon>Arthropoda</taxon>
        <taxon>Hexapoda</taxon>
        <taxon>Insecta</taxon>
        <taxon>Pterygota</taxon>
        <taxon>Neoptera</taxon>
        <taxon>Endopterygota</taxon>
        <taxon>Hymenoptera</taxon>
        <taxon>Apocrita</taxon>
        <taxon>Aculeata</taxon>
        <taxon>Apoidea</taxon>
        <taxon>Anthophila</taxon>
        <taxon>Apidae</taxon>
        <taxon>Tetragonisca</taxon>
    </lineage>
</organism>
<dbReference type="Proteomes" id="UP001432146">
    <property type="component" value="Unassembled WGS sequence"/>
</dbReference>
<name>A0AAW1AK98_9HYME</name>
<dbReference type="EMBL" id="JAWNGG020000004">
    <property type="protein sequence ID" value="KAK9310340.1"/>
    <property type="molecule type" value="Genomic_DNA"/>
</dbReference>
<accession>A0AAW1AK98</accession>
<proteinExistence type="predicted"/>
<evidence type="ECO:0000313" key="2">
    <source>
        <dbReference type="EMBL" id="KAK9310340.1"/>
    </source>
</evidence>
<reference evidence="2 3" key="1">
    <citation type="submission" date="2024-05" db="EMBL/GenBank/DDBJ databases">
        <title>The nuclear and mitochondrial genome assemblies of Tetragonisca angustula (Apidae: Meliponini), a tiny yet remarkable pollinator in the Neotropics.</title>
        <authorList>
            <person name="Ferrari R."/>
            <person name="Ricardo P.C."/>
            <person name="Dias F.C."/>
            <person name="Araujo N.S."/>
            <person name="Soares D.O."/>
            <person name="Zhou Q.-S."/>
            <person name="Zhu C.-D."/>
            <person name="Coutinho L."/>
            <person name="Airas M.C."/>
            <person name="Batista T.M."/>
        </authorList>
    </citation>
    <scope>NUCLEOTIDE SEQUENCE [LARGE SCALE GENOMIC DNA]</scope>
    <source>
        <strain evidence="2">ASF017062</strain>
        <tissue evidence="2">Abdomen</tissue>
    </source>
</reference>